<dbReference type="Proteomes" id="UP000287972">
    <property type="component" value="Unassembled WGS sequence"/>
</dbReference>
<evidence type="ECO:0000256" key="1">
    <source>
        <dbReference type="SAM" id="MobiDB-lite"/>
    </source>
</evidence>
<sequence>MCAAPSGRIVGRVHTSSRQSETRRGRGVKKHLGGFAAGYNAGPVTMPPPLGNLERMPICSDHRHKHPTHPTGVVGDRS</sequence>
<feature type="region of interest" description="Disordered" evidence="1">
    <location>
        <begin position="1"/>
        <end position="78"/>
    </location>
</feature>
<evidence type="ECO:0000313" key="2">
    <source>
        <dbReference type="EMBL" id="RSL38696.1"/>
    </source>
</evidence>
<evidence type="ECO:0000313" key="3">
    <source>
        <dbReference type="Proteomes" id="UP000287972"/>
    </source>
</evidence>
<proteinExistence type="predicted"/>
<keyword evidence="3" id="KW-1185">Reference proteome</keyword>
<comment type="caution">
    <text evidence="2">The sequence shown here is derived from an EMBL/GenBank/DDBJ whole genome shotgun (WGS) entry which is preliminary data.</text>
</comment>
<dbReference type="AlphaFoldDB" id="A0A428ND36"/>
<protein>
    <submittedName>
        <fullName evidence="2">Uncharacterized protein</fullName>
    </submittedName>
</protein>
<gene>
    <name evidence="2" type="ORF">CEP51_016890</name>
</gene>
<organism evidence="2 3">
    <name type="scientific">Fusarium floridanum</name>
    <dbReference type="NCBI Taxonomy" id="1325733"/>
    <lineage>
        <taxon>Eukaryota</taxon>
        <taxon>Fungi</taxon>
        <taxon>Dikarya</taxon>
        <taxon>Ascomycota</taxon>
        <taxon>Pezizomycotina</taxon>
        <taxon>Sordariomycetes</taxon>
        <taxon>Hypocreomycetidae</taxon>
        <taxon>Hypocreales</taxon>
        <taxon>Nectriaceae</taxon>
        <taxon>Fusarium</taxon>
        <taxon>Fusarium solani species complex</taxon>
    </lineage>
</organism>
<feature type="non-terminal residue" evidence="2">
    <location>
        <position position="78"/>
    </location>
</feature>
<reference evidence="2 3" key="1">
    <citation type="submission" date="2017-06" db="EMBL/GenBank/DDBJ databases">
        <title>Comparative genomic analysis of Ambrosia Fusariam Clade fungi.</title>
        <authorList>
            <person name="Stajich J.E."/>
            <person name="Carrillo J."/>
            <person name="Kijimoto T."/>
            <person name="Eskalen A."/>
            <person name="O'Donnell K."/>
            <person name="Kasson M."/>
        </authorList>
    </citation>
    <scope>NUCLEOTIDE SEQUENCE [LARGE SCALE GENOMIC DNA]</scope>
    <source>
        <strain evidence="2 3">NRRL62606</strain>
    </source>
</reference>
<dbReference type="EMBL" id="NKCL01001609">
    <property type="protein sequence ID" value="RSL38696.1"/>
    <property type="molecule type" value="Genomic_DNA"/>
</dbReference>
<name>A0A428ND36_9HYPO</name>
<accession>A0A428ND36</accession>